<accession>A0AAN9Q5X5</accession>
<evidence type="ECO:0000313" key="2">
    <source>
        <dbReference type="Proteomes" id="UP001367508"/>
    </source>
</evidence>
<dbReference type="AlphaFoldDB" id="A0AAN9Q5X5"/>
<keyword evidence="2" id="KW-1185">Reference proteome</keyword>
<gene>
    <name evidence="1" type="ORF">VNO77_26812</name>
</gene>
<organism evidence="1 2">
    <name type="scientific">Canavalia gladiata</name>
    <name type="common">Sword bean</name>
    <name type="synonym">Dolichos gladiatus</name>
    <dbReference type="NCBI Taxonomy" id="3824"/>
    <lineage>
        <taxon>Eukaryota</taxon>
        <taxon>Viridiplantae</taxon>
        <taxon>Streptophyta</taxon>
        <taxon>Embryophyta</taxon>
        <taxon>Tracheophyta</taxon>
        <taxon>Spermatophyta</taxon>
        <taxon>Magnoliopsida</taxon>
        <taxon>eudicotyledons</taxon>
        <taxon>Gunneridae</taxon>
        <taxon>Pentapetalae</taxon>
        <taxon>rosids</taxon>
        <taxon>fabids</taxon>
        <taxon>Fabales</taxon>
        <taxon>Fabaceae</taxon>
        <taxon>Papilionoideae</taxon>
        <taxon>50 kb inversion clade</taxon>
        <taxon>NPAAA clade</taxon>
        <taxon>indigoferoid/millettioid clade</taxon>
        <taxon>Phaseoleae</taxon>
        <taxon>Canavalia</taxon>
    </lineage>
</organism>
<protein>
    <submittedName>
        <fullName evidence="1">Uncharacterized protein</fullName>
    </submittedName>
</protein>
<reference evidence="1 2" key="1">
    <citation type="submission" date="2024-01" db="EMBL/GenBank/DDBJ databases">
        <title>The genomes of 5 underutilized Papilionoideae crops provide insights into root nodulation and disease resistanc.</title>
        <authorList>
            <person name="Jiang F."/>
        </authorList>
    </citation>
    <scope>NUCLEOTIDE SEQUENCE [LARGE SCALE GENOMIC DNA]</scope>
    <source>
        <strain evidence="1">LVBAO_FW01</strain>
        <tissue evidence="1">Leaves</tissue>
    </source>
</reference>
<proteinExistence type="predicted"/>
<name>A0AAN9Q5X5_CANGL</name>
<sequence>MVVGLDLLLVMRQLRVLSLSRDKNITRDTQGRRALQGRGSIGSRGGCKPFFFFLTRRLEAIEGEDSRLKFFGFNSPSKDSLTAAERRRNFHSSTNQLRSKLVTVERRLTGNGLNIGPDLIVLYVPMLHSSSSLVECFDDLCKYKQEECLKILTTAGADFGLRTKARTSKMGLVVGLALHPLAGFVGKLSRCVSWYDEILCIDSSIVDELVNRGNTHKTRYGGNTLTLIHKGNGHVGAVVKIFMIVTGHPRQVTFTAYYLTQSRIFGAVSGPLAHLANLVCSKARVEMISFPELLHTKSRTCMHDHDLILTVSSHFN</sequence>
<evidence type="ECO:0000313" key="1">
    <source>
        <dbReference type="EMBL" id="KAK7323342.1"/>
    </source>
</evidence>
<dbReference type="Proteomes" id="UP001367508">
    <property type="component" value="Unassembled WGS sequence"/>
</dbReference>
<comment type="caution">
    <text evidence="1">The sequence shown here is derived from an EMBL/GenBank/DDBJ whole genome shotgun (WGS) entry which is preliminary data.</text>
</comment>
<dbReference type="EMBL" id="JAYMYQ010000006">
    <property type="protein sequence ID" value="KAK7323342.1"/>
    <property type="molecule type" value="Genomic_DNA"/>
</dbReference>